<protein>
    <recommendedName>
        <fullName evidence="6">TRPM-like domain-containing protein</fullName>
    </recommendedName>
</protein>
<evidence type="ECO:0000256" key="5">
    <source>
        <dbReference type="SAM" id="MobiDB-lite"/>
    </source>
</evidence>
<reference evidence="7" key="1">
    <citation type="submission" date="2021-02" db="EMBL/GenBank/DDBJ databases">
        <authorList>
            <person name="Nowell W R."/>
        </authorList>
    </citation>
    <scope>NUCLEOTIDE SEQUENCE</scope>
</reference>
<keyword evidence="3" id="KW-1133">Transmembrane helix</keyword>
<dbReference type="GO" id="GO:0099604">
    <property type="term" value="F:ligand-gated calcium channel activity"/>
    <property type="evidence" value="ECO:0007669"/>
    <property type="project" value="TreeGrafter"/>
</dbReference>
<dbReference type="AlphaFoldDB" id="A0A814BKT0"/>
<keyword evidence="2" id="KW-0812">Transmembrane</keyword>
<evidence type="ECO:0000256" key="2">
    <source>
        <dbReference type="ARBA" id="ARBA00022692"/>
    </source>
</evidence>
<accession>A0A814BKT0</accession>
<comment type="subcellular location">
    <subcellularLocation>
        <location evidence="1">Membrane</location>
        <topology evidence="1">Multi-pass membrane protein</topology>
    </subcellularLocation>
</comment>
<comment type="caution">
    <text evidence="7">The sequence shown here is derived from an EMBL/GenBank/DDBJ whole genome shotgun (WGS) entry which is preliminary data.</text>
</comment>
<dbReference type="EMBL" id="CAJNOE010000113">
    <property type="protein sequence ID" value="CAF0931130.1"/>
    <property type="molecule type" value="Genomic_DNA"/>
</dbReference>
<feature type="region of interest" description="Disordered" evidence="5">
    <location>
        <begin position="742"/>
        <end position="810"/>
    </location>
</feature>
<dbReference type="PANTHER" id="PTHR13800">
    <property type="entry name" value="TRANSIENT RECEPTOR POTENTIAL CATION CHANNEL, SUBFAMILY M, MEMBER 6"/>
    <property type="match status" value="1"/>
</dbReference>
<evidence type="ECO:0000313" key="8">
    <source>
        <dbReference type="Proteomes" id="UP000663860"/>
    </source>
</evidence>
<evidence type="ECO:0000259" key="6">
    <source>
        <dbReference type="Pfam" id="PF25508"/>
    </source>
</evidence>
<gene>
    <name evidence="7" type="ORF">IZO911_LOCUS13876</name>
</gene>
<dbReference type="PANTHER" id="PTHR13800:SF12">
    <property type="entry name" value="TRANSIENT RECEPTOR POTENTIAL CATION CHANNEL SUBFAMILY M MEMBER-LIKE 2"/>
    <property type="match status" value="1"/>
</dbReference>
<feature type="compositionally biased region" description="Polar residues" evidence="5">
    <location>
        <begin position="780"/>
        <end position="794"/>
    </location>
</feature>
<keyword evidence="4" id="KW-0472">Membrane</keyword>
<sequence>MDTGGFASKLARNISTGARHKVPLVTILVGADLQALKLIFTDLESNIPVLIVDQSGPLATIMCKHLKLTENMFKPTKNQNQELIKHDSTNVNHKDAIDTHILGQRFRRTTLKEVLNKFGEMRSEILKDIRQLYGITRQKECTILGKKLPVGELLNLDEEKVLAEYLYWFATCLDRPFRDRIHVFHVNSPSPFQNKIYEAMGKARENLSQNNNKQAMTTDDQMLRALSWKSISDDTDGHLTISAMNWKDNKNITYKRDLVLDAMSKNLVVSVSNCVKPEIHFIALFAPTVDSKNEDMGGSWKLYLKDLYSEKMRKNTDPLYLLEKIDKIFNFKEETRLTHVLRKLVGDFMKPIYKPESSPGRNKVVGKNQVAAETPNSKIDSEYIYRDLFLWCVLTHRLDMAKLFLVQMKTRICSALIASKILKSLLKYAPDHDLQDKLNLEAEDFEMYAIECVRCSYFYDREQACELIMRRVNLYGEVTCLQMAIAADDKRFLNEDACNALLTNIWFDKIDPVQERNRLIADILTLGIAQFGFSFYDKKQSQETNAINRSPAKRRTTITKVQDKAQYIWAYDRCGLVRDYYGRPALFPPFTFLISFAELCRWCWQMIPGDADLDESRPNFERYRTDVSLDLDKSWSEFEQYSSNDYVRRLLDIQVVAASNITTTDVTSEILSTNSEKSKQLLSDIHQLSDDLTRTRIETDEELKSTVANLQGQVNDVNGRLDTIIDSLDWIMSGIERVKMAKTDPPIIKQNSRTSISNQRQQEPPSNAQDNLRLRKPDSGSRTQQAKQDGTTASDIVIDMTDESKNEQNV</sequence>
<dbReference type="InterPro" id="IPR057366">
    <property type="entry name" value="TRPM-like"/>
</dbReference>
<dbReference type="Proteomes" id="UP000663860">
    <property type="component" value="Unassembled WGS sequence"/>
</dbReference>
<evidence type="ECO:0000313" key="7">
    <source>
        <dbReference type="EMBL" id="CAF0931130.1"/>
    </source>
</evidence>
<feature type="domain" description="TRPM-like" evidence="6">
    <location>
        <begin position="334"/>
        <end position="493"/>
    </location>
</feature>
<dbReference type="GO" id="GO:0005886">
    <property type="term" value="C:plasma membrane"/>
    <property type="evidence" value="ECO:0007669"/>
    <property type="project" value="TreeGrafter"/>
</dbReference>
<evidence type="ECO:0000256" key="3">
    <source>
        <dbReference type="ARBA" id="ARBA00022989"/>
    </source>
</evidence>
<evidence type="ECO:0000256" key="1">
    <source>
        <dbReference type="ARBA" id="ARBA00004141"/>
    </source>
</evidence>
<evidence type="ECO:0000256" key="4">
    <source>
        <dbReference type="ARBA" id="ARBA00023136"/>
    </source>
</evidence>
<name>A0A814BKT0_9BILA</name>
<proteinExistence type="predicted"/>
<feature type="compositionally biased region" description="Polar residues" evidence="5">
    <location>
        <begin position="749"/>
        <end position="770"/>
    </location>
</feature>
<dbReference type="Pfam" id="PF25508">
    <property type="entry name" value="TRPM2"/>
    <property type="match status" value="1"/>
</dbReference>
<dbReference type="InterPro" id="IPR050927">
    <property type="entry name" value="TRPM"/>
</dbReference>
<organism evidence="7 8">
    <name type="scientific">Adineta steineri</name>
    <dbReference type="NCBI Taxonomy" id="433720"/>
    <lineage>
        <taxon>Eukaryota</taxon>
        <taxon>Metazoa</taxon>
        <taxon>Spiralia</taxon>
        <taxon>Gnathifera</taxon>
        <taxon>Rotifera</taxon>
        <taxon>Eurotatoria</taxon>
        <taxon>Bdelloidea</taxon>
        <taxon>Adinetida</taxon>
        <taxon>Adinetidae</taxon>
        <taxon>Adineta</taxon>
    </lineage>
</organism>